<name>A0AAJ2U5M6_ALKPS</name>
<evidence type="ECO:0000313" key="2">
    <source>
        <dbReference type="EMBL" id="MDV2887507.1"/>
    </source>
</evidence>
<comment type="caution">
    <text evidence="2">The sequence shown here is derived from an EMBL/GenBank/DDBJ whole genome shotgun (WGS) entry which is preliminary data.</text>
</comment>
<gene>
    <name evidence="2" type="ORF">RYX45_20210</name>
</gene>
<feature type="region of interest" description="Disordered" evidence="1">
    <location>
        <begin position="22"/>
        <end position="47"/>
    </location>
</feature>
<dbReference type="AlphaFoldDB" id="A0AAJ2U5M6"/>
<feature type="compositionally biased region" description="Low complexity" evidence="1">
    <location>
        <begin position="26"/>
        <end position="36"/>
    </location>
</feature>
<protein>
    <recommendedName>
        <fullName evidence="4">Lipoprotein</fullName>
    </recommendedName>
</protein>
<dbReference type="Proteomes" id="UP001285636">
    <property type="component" value="Unassembled WGS sequence"/>
</dbReference>
<reference evidence="2" key="1">
    <citation type="submission" date="2023-10" db="EMBL/GenBank/DDBJ databases">
        <title>Screening of Alkalihalophilus pseudofirmusBZ-TG-HK211 and Its Alleviation of Salt Stress on Rapeseed Growth.</title>
        <authorList>
            <person name="Zhao B."/>
            <person name="Guo T."/>
        </authorList>
    </citation>
    <scope>NUCLEOTIDE SEQUENCE</scope>
    <source>
        <strain evidence="2">BZ-TG-HK211</strain>
    </source>
</reference>
<evidence type="ECO:0008006" key="4">
    <source>
        <dbReference type="Google" id="ProtNLM"/>
    </source>
</evidence>
<evidence type="ECO:0000313" key="3">
    <source>
        <dbReference type="Proteomes" id="UP001285636"/>
    </source>
</evidence>
<sequence>MKKILVSICSLLLLAGMSGCVEKPNKQPSQEQQQKQQQREKENKANEKAMLSYLRDKYKREFTSIEYTPAKRGFNDGFNENILTAESEDGIRVNVKEKLVHKGRYYDNYT</sequence>
<accession>A0AAJ2U5M6</accession>
<dbReference type="EMBL" id="JAWJAY010000114">
    <property type="protein sequence ID" value="MDV2887507.1"/>
    <property type="molecule type" value="Genomic_DNA"/>
</dbReference>
<feature type="compositionally biased region" description="Basic and acidic residues" evidence="1">
    <location>
        <begin position="37"/>
        <end position="47"/>
    </location>
</feature>
<proteinExistence type="predicted"/>
<evidence type="ECO:0000256" key="1">
    <source>
        <dbReference type="SAM" id="MobiDB-lite"/>
    </source>
</evidence>
<feature type="non-terminal residue" evidence="2">
    <location>
        <position position="110"/>
    </location>
</feature>
<dbReference type="PROSITE" id="PS51257">
    <property type="entry name" value="PROKAR_LIPOPROTEIN"/>
    <property type="match status" value="1"/>
</dbReference>
<dbReference type="RefSeq" id="WP_323467759.1">
    <property type="nucleotide sequence ID" value="NZ_JAWJAY010000114.1"/>
</dbReference>
<organism evidence="2 3">
    <name type="scientific">Alkalihalophilus pseudofirmus</name>
    <name type="common">Bacillus pseudofirmus</name>
    <dbReference type="NCBI Taxonomy" id="79885"/>
    <lineage>
        <taxon>Bacteria</taxon>
        <taxon>Bacillati</taxon>
        <taxon>Bacillota</taxon>
        <taxon>Bacilli</taxon>
        <taxon>Bacillales</taxon>
        <taxon>Bacillaceae</taxon>
        <taxon>Alkalihalophilus</taxon>
    </lineage>
</organism>